<dbReference type="STRING" id="1817824.A2751_05845"/>
<evidence type="ECO:0000256" key="1">
    <source>
        <dbReference type="SAM" id="MobiDB-lite"/>
    </source>
</evidence>
<sequence length="250" mass="28206">MTDQEDTKTENPRQMKPPYFSVAKLDKTIELISTRNYAEINQSIFTGYGFGDTDALLAVNALRFLGLIDEQGKPTELFQKVRLKGDVRKKEFEKIVRAAYHKLFSVVEAPQDLSPDDLNNEFIAQYGLSGRLVRTAIPVFNRLLEYAGLKEEGSVVSRIRQPRAEKKARTESSTKTPNVIHNQPHTPSGLFPIKIVDGKFTLLVPPDFQSDTNFDDELSAKYRQALKDLKAVAEDYLSKKSPRPPDTTDA</sequence>
<feature type="compositionally biased region" description="Basic and acidic residues" evidence="1">
    <location>
        <begin position="162"/>
        <end position="172"/>
    </location>
</feature>
<gene>
    <name evidence="2" type="ORF">A2751_05845</name>
</gene>
<protein>
    <recommendedName>
        <fullName evidence="4">DUF5343 domain-containing protein</fullName>
    </recommendedName>
</protein>
<organism evidence="2 3">
    <name type="scientific">Candidatus Doudnabacteria bacterium RIFCSPHIGHO2_01_FULL_46_14</name>
    <dbReference type="NCBI Taxonomy" id="1817824"/>
    <lineage>
        <taxon>Bacteria</taxon>
        <taxon>Candidatus Doudnaibacteriota</taxon>
    </lineage>
</organism>
<name>A0A1F5NN73_9BACT</name>
<evidence type="ECO:0000313" key="3">
    <source>
        <dbReference type="Proteomes" id="UP000176864"/>
    </source>
</evidence>
<reference evidence="2 3" key="1">
    <citation type="journal article" date="2016" name="Nat. Commun.">
        <title>Thousands of microbial genomes shed light on interconnected biogeochemical processes in an aquifer system.</title>
        <authorList>
            <person name="Anantharaman K."/>
            <person name="Brown C.T."/>
            <person name="Hug L.A."/>
            <person name="Sharon I."/>
            <person name="Castelle C.J."/>
            <person name="Probst A.J."/>
            <person name="Thomas B.C."/>
            <person name="Singh A."/>
            <person name="Wilkins M.J."/>
            <person name="Karaoz U."/>
            <person name="Brodie E.L."/>
            <person name="Williams K.H."/>
            <person name="Hubbard S.S."/>
            <person name="Banfield J.F."/>
        </authorList>
    </citation>
    <scope>NUCLEOTIDE SEQUENCE [LARGE SCALE GENOMIC DNA]</scope>
</reference>
<comment type="caution">
    <text evidence="2">The sequence shown here is derived from an EMBL/GenBank/DDBJ whole genome shotgun (WGS) entry which is preliminary data.</text>
</comment>
<accession>A0A1F5NN73</accession>
<feature type="compositionally biased region" description="Polar residues" evidence="1">
    <location>
        <begin position="173"/>
        <end position="186"/>
    </location>
</feature>
<dbReference type="EMBL" id="MFEK01000007">
    <property type="protein sequence ID" value="OGE79131.1"/>
    <property type="molecule type" value="Genomic_DNA"/>
</dbReference>
<evidence type="ECO:0008006" key="4">
    <source>
        <dbReference type="Google" id="ProtNLM"/>
    </source>
</evidence>
<dbReference type="Pfam" id="PF17278">
    <property type="entry name" value="DUF5343"/>
    <property type="match status" value="1"/>
</dbReference>
<dbReference type="Proteomes" id="UP000176864">
    <property type="component" value="Unassembled WGS sequence"/>
</dbReference>
<feature type="region of interest" description="Disordered" evidence="1">
    <location>
        <begin position="160"/>
        <end position="186"/>
    </location>
</feature>
<proteinExistence type="predicted"/>
<dbReference type="AlphaFoldDB" id="A0A1F5NN73"/>
<evidence type="ECO:0000313" key="2">
    <source>
        <dbReference type="EMBL" id="OGE79131.1"/>
    </source>
</evidence>
<dbReference type="InterPro" id="IPR035235">
    <property type="entry name" value="DUF5343"/>
</dbReference>